<accession>F8FJA1</accession>
<protein>
    <submittedName>
        <fullName evidence="5">Hydrolase, haloacid dehalogenase-like family protein</fullName>
    </submittedName>
</protein>
<reference evidence="6" key="1">
    <citation type="submission" date="2011-06" db="EMBL/GenBank/DDBJ databases">
        <title>Complete genome sequence of Paenibacillus mucilaginosus KNP414.</title>
        <authorList>
            <person name="Wang J."/>
            <person name="Hu S."/>
            <person name="Hu X."/>
            <person name="Zhang B."/>
            <person name="Dong D."/>
            <person name="Zhang S."/>
            <person name="Zhao K."/>
            <person name="Wu D."/>
        </authorList>
    </citation>
    <scope>NUCLEOTIDE SEQUENCE [LARGE SCALE GENOMIC DNA]</scope>
    <source>
        <strain evidence="6">KNP414</strain>
    </source>
</reference>
<keyword evidence="4" id="KW-0460">Magnesium</keyword>
<dbReference type="InterPro" id="IPR036412">
    <property type="entry name" value="HAD-like_sf"/>
</dbReference>
<evidence type="ECO:0000256" key="4">
    <source>
        <dbReference type="ARBA" id="ARBA00022842"/>
    </source>
</evidence>
<dbReference type="KEGG" id="pms:KNP414_01299"/>
<dbReference type="PATRIC" id="fig|1036673.3.peg.1134"/>
<dbReference type="InterPro" id="IPR006439">
    <property type="entry name" value="HAD-SF_hydro_IA"/>
</dbReference>
<dbReference type="GO" id="GO:0016791">
    <property type="term" value="F:phosphatase activity"/>
    <property type="evidence" value="ECO:0007669"/>
    <property type="project" value="TreeGrafter"/>
</dbReference>
<dbReference type="SFLD" id="SFLDG01129">
    <property type="entry name" value="C1.5:_HAD__Beta-PGM__Phosphata"/>
    <property type="match status" value="1"/>
</dbReference>
<keyword evidence="3 5" id="KW-0378">Hydrolase</keyword>
<evidence type="ECO:0000313" key="6">
    <source>
        <dbReference type="Proteomes" id="UP000006620"/>
    </source>
</evidence>
<sequence length="254" mass="28634">MKEAARMNGKTAVCFDVNQTLVQQGLSFEQSFRGVWQDYTARWLQEQTPSQEALWAAYITRWQQRKKARTTFKQLDELQQQCLREALLELGVPISTGLARSFMEELRRQQVGAKTLMPRTPEILEKLSQTHRLAIISNSPRSEVLLMLGRFGLTGYFPEERIFTASRPAEKKPASSLFRSALQALGVPPRQAVMVGNSWKHDVCGAVKAGMDAVWLNPGVHPTAAGARTVSEQRLGKRRVVLIRELGQLTDLFP</sequence>
<dbReference type="PANTHER" id="PTHR46470">
    <property type="entry name" value="N-ACYLNEURAMINATE-9-PHOSPHATASE"/>
    <property type="match status" value="1"/>
</dbReference>
<dbReference type="Gene3D" id="1.20.120.710">
    <property type="entry name" value="Haloacid dehalogenase hydrolase-like domain"/>
    <property type="match status" value="1"/>
</dbReference>
<dbReference type="AlphaFoldDB" id="F8FJA1"/>
<evidence type="ECO:0000256" key="2">
    <source>
        <dbReference type="ARBA" id="ARBA00022723"/>
    </source>
</evidence>
<name>F8FJA1_PAEMK</name>
<dbReference type="InterPro" id="IPR051400">
    <property type="entry name" value="HAD-like_hydrolase"/>
</dbReference>
<comment type="cofactor">
    <cofactor evidence="1">
        <name>Mg(2+)</name>
        <dbReference type="ChEBI" id="CHEBI:18420"/>
    </cofactor>
</comment>
<organism evidence="5 6">
    <name type="scientific">Paenibacillus mucilaginosus (strain KNP414)</name>
    <dbReference type="NCBI Taxonomy" id="1036673"/>
    <lineage>
        <taxon>Bacteria</taxon>
        <taxon>Bacillati</taxon>
        <taxon>Bacillota</taxon>
        <taxon>Bacilli</taxon>
        <taxon>Bacillales</taxon>
        <taxon>Paenibacillaceae</taxon>
        <taxon>Paenibacillus</taxon>
    </lineage>
</organism>
<gene>
    <name evidence="5" type="ordered locus">KNP414_01299</name>
</gene>
<keyword evidence="2" id="KW-0479">Metal-binding</keyword>
<evidence type="ECO:0000256" key="1">
    <source>
        <dbReference type="ARBA" id="ARBA00001946"/>
    </source>
</evidence>
<dbReference type="Proteomes" id="UP000006620">
    <property type="component" value="Chromosome"/>
</dbReference>
<dbReference type="EMBL" id="CP002869">
    <property type="protein sequence ID" value="AEI39864.1"/>
    <property type="molecule type" value="Genomic_DNA"/>
</dbReference>
<dbReference type="PANTHER" id="PTHR46470:SF2">
    <property type="entry name" value="GLYCERALDEHYDE 3-PHOSPHATE PHOSPHATASE"/>
    <property type="match status" value="1"/>
</dbReference>
<dbReference type="InterPro" id="IPR041492">
    <property type="entry name" value="HAD_2"/>
</dbReference>
<dbReference type="SUPFAM" id="SSF56784">
    <property type="entry name" value="HAD-like"/>
    <property type="match status" value="1"/>
</dbReference>
<reference evidence="5 6" key="2">
    <citation type="journal article" date="2013" name="Genome Announc.">
        <title>Genome Sequence of Growth-Improving Paenibacillus mucilaginosus Strain KNP414.</title>
        <authorList>
            <person name="Lu J.J."/>
            <person name="Wang J.F."/>
            <person name="Hu X.F."/>
        </authorList>
    </citation>
    <scope>NUCLEOTIDE SEQUENCE [LARGE SCALE GENOMIC DNA]</scope>
    <source>
        <strain evidence="5 6">KNP414</strain>
    </source>
</reference>
<dbReference type="HOGENOM" id="CLU_045011_8_1_9"/>
<dbReference type="Pfam" id="PF13419">
    <property type="entry name" value="HAD_2"/>
    <property type="match status" value="1"/>
</dbReference>
<dbReference type="Gene3D" id="3.40.50.1000">
    <property type="entry name" value="HAD superfamily/HAD-like"/>
    <property type="match status" value="1"/>
</dbReference>
<dbReference type="RefSeq" id="WP_013915026.1">
    <property type="nucleotide sequence ID" value="NC_015690.1"/>
</dbReference>
<dbReference type="SFLD" id="SFLDS00003">
    <property type="entry name" value="Haloacid_Dehalogenase"/>
    <property type="match status" value="1"/>
</dbReference>
<dbReference type="NCBIfam" id="TIGR01549">
    <property type="entry name" value="HAD-SF-IA-v1"/>
    <property type="match status" value="1"/>
</dbReference>
<evidence type="ECO:0000313" key="5">
    <source>
        <dbReference type="EMBL" id="AEI39864.1"/>
    </source>
</evidence>
<proteinExistence type="predicted"/>
<evidence type="ECO:0000256" key="3">
    <source>
        <dbReference type="ARBA" id="ARBA00022801"/>
    </source>
</evidence>
<dbReference type="InterPro" id="IPR023214">
    <property type="entry name" value="HAD_sf"/>
</dbReference>
<dbReference type="GO" id="GO:0046872">
    <property type="term" value="F:metal ion binding"/>
    <property type="evidence" value="ECO:0007669"/>
    <property type="project" value="UniProtKB-KW"/>
</dbReference>
<dbReference type="GO" id="GO:0044281">
    <property type="term" value="P:small molecule metabolic process"/>
    <property type="evidence" value="ECO:0007669"/>
    <property type="project" value="UniProtKB-ARBA"/>
</dbReference>